<evidence type="ECO:0000313" key="1">
    <source>
        <dbReference type="EMBL" id="KIK24366.1"/>
    </source>
</evidence>
<reference evidence="2" key="2">
    <citation type="submission" date="2015-01" db="EMBL/GenBank/DDBJ databases">
        <title>Evolutionary Origins and Diversification of the Mycorrhizal Mutualists.</title>
        <authorList>
            <consortium name="DOE Joint Genome Institute"/>
            <consortium name="Mycorrhizal Genomics Consortium"/>
            <person name="Kohler A."/>
            <person name="Kuo A."/>
            <person name="Nagy L.G."/>
            <person name="Floudas D."/>
            <person name="Copeland A."/>
            <person name="Barry K.W."/>
            <person name="Cichocki N."/>
            <person name="Veneault-Fourrey C."/>
            <person name="LaButti K."/>
            <person name="Lindquist E.A."/>
            <person name="Lipzen A."/>
            <person name="Lundell T."/>
            <person name="Morin E."/>
            <person name="Murat C."/>
            <person name="Riley R."/>
            <person name="Ohm R."/>
            <person name="Sun H."/>
            <person name="Tunlid A."/>
            <person name="Henrissat B."/>
            <person name="Grigoriev I.V."/>
            <person name="Hibbett D.S."/>
            <person name="Martin F."/>
        </authorList>
    </citation>
    <scope>NUCLEOTIDE SEQUENCE [LARGE SCALE GENOMIC DNA]</scope>
    <source>
        <strain evidence="2">441</strain>
    </source>
</reference>
<gene>
    <name evidence="1" type="ORF">PISMIDRAFT_98520</name>
</gene>
<keyword evidence="2" id="KW-1185">Reference proteome</keyword>
<organism evidence="1 2">
    <name type="scientific">Pisolithus microcarpus 441</name>
    <dbReference type="NCBI Taxonomy" id="765257"/>
    <lineage>
        <taxon>Eukaryota</taxon>
        <taxon>Fungi</taxon>
        <taxon>Dikarya</taxon>
        <taxon>Basidiomycota</taxon>
        <taxon>Agaricomycotina</taxon>
        <taxon>Agaricomycetes</taxon>
        <taxon>Agaricomycetidae</taxon>
        <taxon>Boletales</taxon>
        <taxon>Sclerodermatineae</taxon>
        <taxon>Pisolithaceae</taxon>
        <taxon>Pisolithus</taxon>
    </lineage>
</organism>
<dbReference type="OrthoDB" id="2669721at2759"/>
<sequence length="96" mass="10467">HPDIDFFQLHLGSSGDHACNLMQLISAPSQQQWDIHKTETGITKPPLILSLDPSHLLGVPLCMTVGVIQLVCCSIATTLHKCIVCTYSFCSTVVFT</sequence>
<feature type="non-terminal residue" evidence="1">
    <location>
        <position position="1"/>
    </location>
</feature>
<accession>A0A0C9Z5G8</accession>
<dbReference type="EMBL" id="KN833716">
    <property type="protein sequence ID" value="KIK24366.1"/>
    <property type="molecule type" value="Genomic_DNA"/>
</dbReference>
<dbReference type="Proteomes" id="UP000054018">
    <property type="component" value="Unassembled WGS sequence"/>
</dbReference>
<dbReference type="HOGENOM" id="CLU_149057_1_0_1"/>
<proteinExistence type="predicted"/>
<dbReference type="AlphaFoldDB" id="A0A0C9Z5G8"/>
<protein>
    <submittedName>
        <fullName evidence="1">Uncharacterized protein</fullName>
    </submittedName>
</protein>
<name>A0A0C9Z5G8_9AGAM</name>
<reference evidence="1 2" key="1">
    <citation type="submission" date="2014-04" db="EMBL/GenBank/DDBJ databases">
        <authorList>
            <consortium name="DOE Joint Genome Institute"/>
            <person name="Kuo A."/>
            <person name="Kohler A."/>
            <person name="Costa M.D."/>
            <person name="Nagy L.G."/>
            <person name="Floudas D."/>
            <person name="Copeland A."/>
            <person name="Barry K.W."/>
            <person name="Cichocki N."/>
            <person name="Veneault-Fourrey C."/>
            <person name="LaButti K."/>
            <person name="Lindquist E.A."/>
            <person name="Lipzen A."/>
            <person name="Lundell T."/>
            <person name="Morin E."/>
            <person name="Murat C."/>
            <person name="Sun H."/>
            <person name="Tunlid A."/>
            <person name="Henrissat B."/>
            <person name="Grigoriev I.V."/>
            <person name="Hibbett D.S."/>
            <person name="Martin F."/>
            <person name="Nordberg H.P."/>
            <person name="Cantor M.N."/>
            <person name="Hua S.X."/>
        </authorList>
    </citation>
    <scope>NUCLEOTIDE SEQUENCE [LARGE SCALE GENOMIC DNA]</scope>
    <source>
        <strain evidence="1 2">441</strain>
    </source>
</reference>
<evidence type="ECO:0000313" key="2">
    <source>
        <dbReference type="Proteomes" id="UP000054018"/>
    </source>
</evidence>
<dbReference type="STRING" id="765257.A0A0C9Z5G8"/>